<protein>
    <submittedName>
        <fullName evidence="1">Unannotated protein</fullName>
    </submittedName>
</protein>
<reference evidence="1" key="1">
    <citation type="submission" date="2020-05" db="EMBL/GenBank/DDBJ databases">
        <authorList>
            <person name="Chiriac C."/>
            <person name="Salcher M."/>
            <person name="Ghai R."/>
            <person name="Kavagutti S V."/>
        </authorList>
    </citation>
    <scope>NUCLEOTIDE SEQUENCE</scope>
</reference>
<proteinExistence type="predicted"/>
<dbReference type="EMBL" id="CAEZZH010000009">
    <property type="protein sequence ID" value="CAB4757408.1"/>
    <property type="molecule type" value="Genomic_DNA"/>
</dbReference>
<organism evidence="1">
    <name type="scientific">freshwater metagenome</name>
    <dbReference type="NCBI Taxonomy" id="449393"/>
    <lineage>
        <taxon>unclassified sequences</taxon>
        <taxon>metagenomes</taxon>
        <taxon>ecological metagenomes</taxon>
    </lineage>
</organism>
<evidence type="ECO:0000313" key="1">
    <source>
        <dbReference type="EMBL" id="CAB4757408.1"/>
    </source>
</evidence>
<dbReference type="EMBL" id="CAFBPO010000008">
    <property type="protein sequence ID" value="CAB5021289.1"/>
    <property type="molecule type" value="Genomic_DNA"/>
</dbReference>
<evidence type="ECO:0000313" key="4">
    <source>
        <dbReference type="EMBL" id="CAB5073431.1"/>
    </source>
</evidence>
<dbReference type="EMBL" id="CAFBQY010000008">
    <property type="protein sequence ID" value="CAB5073431.1"/>
    <property type="molecule type" value="Genomic_DNA"/>
</dbReference>
<sequence>MKRVYLTYDNLAKQDGAGAQLQRIFGIFAVAKKLRLKYLHSDLLATAEELSHNLNSDKDLGKLLQVVNEVFKLPSDILPAYFREIKVHNLTLRKLFKLVLSAYLKRENILVRICLPFGLIEKYPDWYEIAGEEIRKLKPEITSNPKNQVVVHVRYGYKPIEGKNIASSPRFLPLAYYPLALAQLFAKENLDPSTRVVVHTDIPKSSGSWAPYQETKIAELESIGYEFAGNRLQYETVDLKADYFSDYANLTVKYSEPILETLEEMYTSKYLLMSRSSFSYIAGIINPNKVYIPRQHGHAKLNRWTWDFSEDKTPKIELLSGI</sequence>
<gene>
    <name evidence="1" type="ORF">UFOPK2850_00869</name>
    <name evidence="2" type="ORF">UFOPK3982_01018</name>
    <name evidence="3" type="ORF">UFOPK4120_00869</name>
    <name evidence="4" type="ORF">UFOPK4404_00866</name>
</gene>
<dbReference type="EMBL" id="CAFBOO010000008">
    <property type="protein sequence ID" value="CAB4988961.1"/>
    <property type="molecule type" value="Genomic_DNA"/>
</dbReference>
<dbReference type="AlphaFoldDB" id="A0A6J6UE84"/>
<name>A0A6J6UE84_9ZZZZ</name>
<evidence type="ECO:0000313" key="3">
    <source>
        <dbReference type="EMBL" id="CAB5021289.1"/>
    </source>
</evidence>
<evidence type="ECO:0000313" key="2">
    <source>
        <dbReference type="EMBL" id="CAB4988961.1"/>
    </source>
</evidence>
<accession>A0A6J6UE84</accession>